<dbReference type="AlphaFoldDB" id="A0A2N7S3L3"/>
<dbReference type="Pfam" id="PF13419">
    <property type="entry name" value="HAD_2"/>
    <property type="match status" value="1"/>
</dbReference>
<dbReference type="InterPro" id="IPR050155">
    <property type="entry name" value="HAD-like_hydrolase_sf"/>
</dbReference>
<proteinExistence type="predicted"/>
<dbReference type="InterPro" id="IPR041492">
    <property type="entry name" value="HAD_2"/>
</dbReference>
<dbReference type="InterPro" id="IPR023198">
    <property type="entry name" value="PGP-like_dom2"/>
</dbReference>
<gene>
    <name evidence="1" type="ORF">CIK84_03665</name>
</gene>
<dbReference type="SFLD" id="SFLDG01129">
    <property type="entry name" value="C1.5:_HAD__Beta-PGM__Phosphata"/>
    <property type="match status" value="1"/>
</dbReference>
<dbReference type="SUPFAM" id="SSF56784">
    <property type="entry name" value="HAD-like"/>
    <property type="match status" value="1"/>
</dbReference>
<dbReference type="Gene3D" id="3.40.50.1000">
    <property type="entry name" value="HAD superfamily/HAD-like"/>
    <property type="match status" value="1"/>
</dbReference>
<name>A0A2N7S3L3_9MICC</name>
<dbReference type="PANTHER" id="PTHR43434:SF20">
    <property type="entry name" value="5'-NUCLEOTIDASE"/>
    <property type="match status" value="1"/>
</dbReference>
<dbReference type="PANTHER" id="PTHR43434">
    <property type="entry name" value="PHOSPHOGLYCOLATE PHOSPHATASE"/>
    <property type="match status" value="1"/>
</dbReference>
<reference evidence="1 2" key="1">
    <citation type="journal article" date="2017" name="Elife">
        <title>Extensive horizontal gene transfer in cheese-associated bacteria.</title>
        <authorList>
            <person name="Bonham K.S."/>
            <person name="Wolfe B.E."/>
            <person name="Dutton R.J."/>
        </authorList>
    </citation>
    <scope>NUCLEOTIDE SEQUENCE [LARGE SCALE GENOMIC DNA]</scope>
    <source>
        <strain evidence="1 2">JB182</strain>
    </source>
</reference>
<sequence length="229" mass="23879">MLFDLDGTLVDPAGAITSGIRHAVTSHGLADPGEARVEALVGPPLQIGLRTLDGVTDENIDSIIAGYRARYAEVGMGQSVIYPGVVAFLDALREVGIHVAVTTAKPINIARQLIARKGLDAHLDAIHGNADEHGSMGSSKTHIVAEALQHGKLDPATSVVVGDRHYDWDAARANSVASIGVAWGFAQDGELQQADAIAATTKELAVLLLGTQVAAKLGLDENLMQEGAK</sequence>
<protein>
    <submittedName>
        <fullName evidence="1">Haloacid dehalogenase</fullName>
    </submittedName>
</protein>
<accession>A0A2N7S3L3</accession>
<dbReference type="Gene3D" id="1.10.150.240">
    <property type="entry name" value="Putative phosphatase, domain 2"/>
    <property type="match status" value="1"/>
</dbReference>
<comment type="caution">
    <text evidence="1">The sequence shown here is derived from an EMBL/GenBank/DDBJ whole genome shotgun (WGS) entry which is preliminary data.</text>
</comment>
<dbReference type="GO" id="GO:0005829">
    <property type="term" value="C:cytosol"/>
    <property type="evidence" value="ECO:0007669"/>
    <property type="project" value="TreeGrafter"/>
</dbReference>
<organism evidence="1 2">
    <name type="scientific">Glutamicibacter arilaitensis</name>
    <dbReference type="NCBI Taxonomy" id="256701"/>
    <lineage>
        <taxon>Bacteria</taxon>
        <taxon>Bacillati</taxon>
        <taxon>Actinomycetota</taxon>
        <taxon>Actinomycetes</taxon>
        <taxon>Micrococcales</taxon>
        <taxon>Micrococcaceae</taxon>
        <taxon>Glutamicibacter</taxon>
    </lineage>
</organism>
<dbReference type="InterPro" id="IPR023214">
    <property type="entry name" value="HAD_sf"/>
</dbReference>
<dbReference type="GO" id="GO:0004713">
    <property type="term" value="F:protein tyrosine kinase activity"/>
    <property type="evidence" value="ECO:0007669"/>
    <property type="project" value="TreeGrafter"/>
</dbReference>
<dbReference type="SFLD" id="SFLDS00003">
    <property type="entry name" value="Haloacid_Dehalogenase"/>
    <property type="match status" value="1"/>
</dbReference>
<dbReference type="EMBL" id="PNQX01000001">
    <property type="protein sequence ID" value="PMQ20704.1"/>
    <property type="molecule type" value="Genomic_DNA"/>
</dbReference>
<evidence type="ECO:0000313" key="1">
    <source>
        <dbReference type="EMBL" id="PMQ20704.1"/>
    </source>
</evidence>
<evidence type="ECO:0000313" key="2">
    <source>
        <dbReference type="Proteomes" id="UP000235739"/>
    </source>
</evidence>
<dbReference type="Proteomes" id="UP000235739">
    <property type="component" value="Unassembled WGS sequence"/>
</dbReference>
<dbReference type="InterPro" id="IPR036412">
    <property type="entry name" value="HAD-like_sf"/>
</dbReference>